<keyword evidence="2" id="KW-1185">Reference proteome</keyword>
<dbReference type="Proteomes" id="UP000218785">
    <property type="component" value="Chromosome"/>
</dbReference>
<evidence type="ECO:0000313" key="2">
    <source>
        <dbReference type="Proteomes" id="UP000218785"/>
    </source>
</evidence>
<evidence type="ECO:0000313" key="1">
    <source>
        <dbReference type="EMBL" id="BAY97402.1"/>
    </source>
</evidence>
<dbReference type="RefSeq" id="WP_096574466.1">
    <property type="nucleotide sequence ID" value="NZ_CAWNJS010000001.1"/>
</dbReference>
<organism evidence="1 2">
    <name type="scientific">Tolypothrix tenuis PCC 7101</name>
    <dbReference type="NCBI Taxonomy" id="231146"/>
    <lineage>
        <taxon>Bacteria</taxon>
        <taxon>Bacillati</taxon>
        <taxon>Cyanobacteriota</taxon>
        <taxon>Cyanophyceae</taxon>
        <taxon>Nostocales</taxon>
        <taxon>Tolypothrichaceae</taxon>
        <taxon>Tolypothrix</taxon>
    </lineage>
</organism>
<dbReference type="AlphaFoldDB" id="A0A1Z4MV97"/>
<gene>
    <name evidence="1" type="ORF">NIES37_13440</name>
</gene>
<accession>A0A1Z4MV97</accession>
<reference evidence="1 2" key="1">
    <citation type="submission" date="2017-06" db="EMBL/GenBank/DDBJ databases">
        <title>Genome sequencing of cyanobaciteial culture collection at National Institute for Environmental Studies (NIES).</title>
        <authorList>
            <person name="Hirose Y."/>
            <person name="Shimura Y."/>
            <person name="Fujisawa T."/>
            <person name="Nakamura Y."/>
            <person name="Kawachi M."/>
        </authorList>
    </citation>
    <scope>NUCLEOTIDE SEQUENCE [LARGE SCALE GENOMIC DNA]</scope>
    <source>
        <strain evidence="1 2">NIES-37</strain>
    </source>
</reference>
<sequence length="151" mass="17056">MISLLVEMKLYKLEKIVIKLMSLTVLGTLSLGTLPEYVLAENRFDFSLIVGEWSEKGKCNSSRYVFMPDGSYQSLVKEKDTGSWNIFFLGKYERKSSDSLAITHTNSNNESFEDILYISSLNSKVLSGTWAISIGDDEAISISWQRCLSSR</sequence>
<protein>
    <submittedName>
        <fullName evidence="1">Uncharacterized protein</fullName>
    </submittedName>
</protein>
<dbReference type="KEGG" id="ttq:NIES37_13440"/>
<proteinExistence type="predicted"/>
<dbReference type="EMBL" id="AP018248">
    <property type="protein sequence ID" value="BAY97402.1"/>
    <property type="molecule type" value="Genomic_DNA"/>
</dbReference>
<name>A0A1Z4MV97_9CYAN</name>